<dbReference type="Gene3D" id="1.10.246.130">
    <property type="match status" value="1"/>
</dbReference>
<feature type="non-terminal residue" evidence="1">
    <location>
        <position position="280"/>
    </location>
</feature>
<dbReference type="InterPro" id="IPR043138">
    <property type="entry name" value="GGT_lsub"/>
</dbReference>
<dbReference type="SUPFAM" id="SSF56235">
    <property type="entry name" value="N-terminal nucleophile aminohydrolases (Ntn hydrolases)"/>
    <property type="match status" value="1"/>
</dbReference>
<evidence type="ECO:0000313" key="1">
    <source>
        <dbReference type="EMBL" id="SVD53790.1"/>
    </source>
</evidence>
<reference evidence="1" key="1">
    <citation type="submission" date="2018-05" db="EMBL/GenBank/DDBJ databases">
        <authorList>
            <person name="Lanie J.A."/>
            <person name="Ng W.-L."/>
            <person name="Kazmierczak K.M."/>
            <person name="Andrzejewski T.M."/>
            <person name="Davidsen T.M."/>
            <person name="Wayne K.J."/>
            <person name="Tettelin H."/>
            <person name="Glass J.I."/>
            <person name="Rusch D."/>
            <person name="Podicherti R."/>
            <person name="Tsui H.-C.T."/>
            <person name="Winkler M.E."/>
        </authorList>
    </citation>
    <scope>NUCLEOTIDE SEQUENCE</scope>
</reference>
<proteinExistence type="predicted"/>
<dbReference type="AlphaFoldDB" id="A0A382W5A9"/>
<dbReference type="Pfam" id="PF01019">
    <property type="entry name" value="G_glu_transpept"/>
    <property type="match status" value="1"/>
</dbReference>
<dbReference type="InterPro" id="IPR043137">
    <property type="entry name" value="GGT_ssub_C"/>
</dbReference>
<protein>
    <recommendedName>
        <fullName evidence="2">Gamma-glutamyltransferase</fullName>
    </recommendedName>
</protein>
<name>A0A382W5A9_9ZZZZ</name>
<gene>
    <name evidence="1" type="ORF">METZ01_LOCUS406644</name>
</gene>
<organism evidence="1">
    <name type="scientific">marine metagenome</name>
    <dbReference type="NCBI Taxonomy" id="408172"/>
    <lineage>
        <taxon>unclassified sequences</taxon>
        <taxon>metagenomes</taxon>
        <taxon>ecological metagenomes</taxon>
    </lineage>
</organism>
<sequence length="280" mass="31201">PVTPIIATQWCENREFLVQDPGAQETFLYEGQRGPKVGEWFQNPDLANTLMDIASHGSKILYGGDLGDRIVRSLEAQGGYLTLADLKEHQFEWVDPICVNFKGYDIWEIPPAGQGIAALQMLKLLEPFKLKEMGHNTTTYLHHIIEAKKLAFADLSTYVGDRNSMKVSAEQLLDDTYIANRLKLIDPQKAMRHVQPNPEMTRTETVYLATADKDGNMVSFINSIYEHFGSGIVVPNTGFALQNRGAGFTAAEGPNQAGPKKKPLHTIIPGFVTRKGEPWM</sequence>
<dbReference type="InterPro" id="IPR052896">
    <property type="entry name" value="GGT-like_enzyme"/>
</dbReference>
<evidence type="ECO:0008006" key="2">
    <source>
        <dbReference type="Google" id="ProtNLM"/>
    </source>
</evidence>
<dbReference type="Gene3D" id="3.60.20.40">
    <property type="match status" value="1"/>
</dbReference>
<dbReference type="PANTHER" id="PTHR43881:SF1">
    <property type="entry name" value="GAMMA-GLUTAMYLTRANSPEPTIDASE (AFU_ORTHOLOGUE AFUA_4G13580)"/>
    <property type="match status" value="1"/>
</dbReference>
<dbReference type="InterPro" id="IPR029055">
    <property type="entry name" value="Ntn_hydrolases_N"/>
</dbReference>
<dbReference type="EMBL" id="UINC01157029">
    <property type="protein sequence ID" value="SVD53790.1"/>
    <property type="molecule type" value="Genomic_DNA"/>
</dbReference>
<feature type="non-terminal residue" evidence="1">
    <location>
        <position position="1"/>
    </location>
</feature>
<dbReference type="PANTHER" id="PTHR43881">
    <property type="entry name" value="GAMMA-GLUTAMYLTRANSPEPTIDASE (AFU_ORTHOLOGUE AFUA_4G13580)"/>
    <property type="match status" value="1"/>
</dbReference>
<dbReference type="PRINTS" id="PR01210">
    <property type="entry name" value="GGTRANSPTASE"/>
</dbReference>
<accession>A0A382W5A9</accession>